<dbReference type="Proteomes" id="UP000095713">
    <property type="component" value="Unassembled WGS sequence"/>
</dbReference>
<dbReference type="EMBL" id="MDJD01000054">
    <property type="protein sequence ID" value="OEJ98606.1"/>
    <property type="molecule type" value="Genomic_DNA"/>
</dbReference>
<sequence>MIETKHKNEKSLIIFFLNKTAYFFTILLVFSCTSVPKDYLVNNNTCNYNDSVFKITENEFNFEYNEFDSIIEEKGALLIENDSLIIEIQKNSIGKTNKKTQLTKWIFYHSNKKIESILFFLRNSSHTEIGKETYYDKQGNIAKVIDHEKGYKIC</sequence>
<proteinExistence type="predicted"/>
<evidence type="ECO:0000313" key="2">
    <source>
        <dbReference type="EMBL" id="OEJ98606.1"/>
    </source>
</evidence>
<keyword evidence="3" id="KW-1185">Reference proteome</keyword>
<feature type="transmembrane region" description="Helical" evidence="1">
    <location>
        <begin position="12"/>
        <end position="30"/>
    </location>
</feature>
<keyword evidence="1" id="KW-1133">Transmembrane helix</keyword>
<name>A0A1E5SHR2_9FLAO</name>
<evidence type="ECO:0000313" key="3">
    <source>
        <dbReference type="Proteomes" id="UP000095713"/>
    </source>
</evidence>
<protein>
    <recommendedName>
        <fullName evidence="4">Lipoprotein</fullName>
    </recommendedName>
</protein>
<evidence type="ECO:0008006" key="4">
    <source>
        <dbReference type="Google" id="ProtNLM"/>
    </source>
</evidence>
<reference evidence="2 3" key="1">
    <citation type="submission" date="2016-05" db="EMBL/GenBank/DDBJ databases">
        <title>Draft Genome Sequence of Algibacter sp. Strain SK-16 Isolated from the Surface Water of Aburatsubo Inlet.</title>
        <authorList>
            <person name="Wong S.-K."/>
            <person name="Yoshizawa S."/>
            <person name="Nakajima Y."/>
            <person name="Ogura Y."/>
            <person name="Tetsuya H."/>
            <person name="Hamasaki K."/>
        </authorList>
    </citation>
    <scope>NUCLEOTIDE SEQUENCE [LARGE SCALE GENOMIC DNA]</scope>
    <source>
        <strain evidence="2 3">SK-16</strain>
    </source>
</reference>
<dbReference type="OrthoDB" id="1094425at2"/>
<keyword evidence="1" id="KW-0472">Membrane</keyword>
<dbReference type="STRING" id="1849968.A8C32_05245"/>
<organism evidence="2 3">
    <name type="scientific">Flavivirga aquatica</name>
    <dbReference type="NCBI Taxonomy" id="1849968"/>
    <lineage>
        <taxon>Bacteria</taxon>
        <taxon>Pseudomonadati</taxon>
        <taxon>Bacteroidota</taxon>
        <taxon>Flavobacteriia</taxon>
        <taxon>Flavobacteriales</taxon>
        <taxon>Flavobacteriaceae</taxon>
        <taxon>Flavivirga</taxon>
    </lineage>
</organism>
<dbReference type="RefSeq" id="WP_069831294.1">
    <property type="nucleotide sequence ID" value="NZ_MDJD01000054.1"/>
</dbReference>
<keyword evidence="1" id="KW-0812">Transmembrane</keyword>
<dbReference type="PROSITE" id="PS51257">
    <property type="entry name" value="PROKAR_LIPOPROTEIN"/>
    <property type="match status" value="1"/>
</dbReference>
<evidence type="ECO:0000256" key="1">
    <source>
        <dbReference type="SAM" id="Phobius"/>
    </source>
</evidence>
<dbReference type="AlphaFoldDB" id="A0A1E5SHR2"/>
<gene>
    <name evidence="2" type="ORF">A8C32_05245</name>
</gene>
<comment type="caution">
    <text evidence="2">The sequence shown here is derived from an EMBL/GenBank/DDBJ whole genome shotgun (WGS) entry which is preliminary data.</text>
</comment>
<accession>A0A1E5SHR2</accession>